<name>A0ABP4GVZ4_9ACTN</name>
<protein>
    <submittedName>
        <fullName evidence="2">Uncharacterized protein</fullName>
    </submittedName>
</protein>
<evidence type="ECO:0000313" key="3">
    <source>
        <dbReference type="Proteomes" id="UP001500037"/>
    </source>
</evidence>
<organism evidence="2 3">
    <name type="scientific">Kitasatospora nipponensis</name>
    <dbReference type="NCBI Taxonomy" id="258049"/>
    <lineage>
        <taxon>Bacteria</taxon>
        <taxon>Bacillati</taxon>
        <taxon>Actinomycetota</taxon>
        <taxon>Actinomycetes</taxon>
        <taxon>Kitasatosporales</taxon>
        <taxon>Streptomycetaceae</taxon>
        <taxon>Kitasatospora</taxon>
    </lineage>
</organism>
<accession>A0ABP4GVZ4</accession>
<dbReference type="EMBL" id="BAAALF010000050">
    <property type="protein sequence ID" value="GAA1239701.1"/>
    <property type="molecule type" value="Genomic_DNA"/>
</dbReference>
<evidence type="ECO:0000313" key="2">
    <source>
        <dbReference type="EMBL" id="GAA1239701.1"/>
    </source>
</evidence>
<dbReference type="Proteomes" id="UP001500037">
    <property type="component" value="Unassembled WGS sequence"/>
</dbReference>
<comment type="caution">
    <text evidence="2">The sequence shown here is derived from an EMBL/GenBank/DDBJ whole genome shotgun (WGS) entry which is preliminary data.</text>
</comment>
<feature type="region of interest" description="Disordered" evidence="1">
    <location>
        <begin position="92"/>
        <end position="120"/>
    </location>
</feature>
<gene>
    <name evidence="2" type="ORF">GCM10009665_33050</name>
</gene>
<evidence type="ECO:0000256" key="1">
    <source>
        <dbReference type="SAM" id="MobiDB-lite"/>
    </source>
</evidence>
<proteinExistence type="predicted"/>
<keyword evidence="3" id="KW-1185">Reference proteome</keyword>
<feature type="compositionally biased region" description="Basic and acidic residues" evidence="1">
    <location>
        <begin position="95"/>
        <end position="120"/>
    </location>
</feature>
<reference evidence="3" key="1">
    <citation type="journal article" date="2019" name="Int. J. Syst. Evol. Microbiol.">
        <title>The Global Catalogue of Microorganisms (GCM) 10K type strain sequencing project: providing services to taxonomists for standard genome sequencing and annotation.</title>
        <authorList>
            <consortium name="The Broad Institute Genomics Platform"/>
            <consortium name="The Broad Institute Genome Sequencing Center for Infectious Disease"/>
            <person name="Wu L."/>
            <person name="Ma J."/>
        </authorList>
    </citation>
    <scope>NUCLEOTIDE SEQUENCE [LARGE SCALE GENOMIC DNA]</scope>
    <source>
        <strain evidence="3">JCM 13004</strain>
    </source>
</reference>
<sequence length="120" mass="12243">MHVGQRQRGQPLGAARSDGAALRLVAGGAKGARYPAAASFASLAVSRARRSSAEFLFADVSALLVSAGAANAALAGVEVVAGVGSWSCTGMGTDLRQESGEGERRLRGDPGDRRTWARCA</sequence>